<protein>
    <submittedName>
        <fullName evidence="4">Fumarylacetoacetate hydrolase</fullName>
    </submittedName>
</protein>
<evidence type="ECO:0000256" key="2">
    <source>
        <dbReference type="ARBA" id="ARBA00022723"/>
    </source>
</evidence>
<dbReference type="Gene3D" id="3.10.330.40">
    <property type="match status" value="1"/>
</dbReference>
<dbReference type="SUPFAM" id="SSF56529">
    <property type="entry name" value="FAH"/>
    <property type="match status" value="1"/>
</dbReference>
<comment type="similarity">
    <text evidence="1">Belongs to the FAH family.</text>
</comment>
<dbReference type="InterPro" id="IPR011234">
    <property type="entry name" value="Fumarylacetoacetase-like_C"/>
</dbReference>
<name>A0AAQ4CVC2_9CREN</name>
<dbReference type="InterPro" id="IPR036663">
    <property type="entry name" value="Fumarylacetoacetase_C_sf"/>
</dbReference>
<keyword evidence="2" id="KW-0479">Metal-binding</keyword>
<dbReference type="Pfam" id="PF01557">
    <property type="entry name" value="FAA_hydrolase"/>
    <property type="match status" value="1"/>
</dbReference>
<dbReference type="InterPro" id="IPR051121">
    <property type="entry name" value="FAH"/>
</dbReference>
<dbReference type="GO" id="GO:0044281">
    <property type="term" value="P:small molecule metabolic process"/>
    <property type="evidence" value="ECO:0007669"/>
    <property type="project" value="UniProtKB-ARBA"/>
</dbReference>
<dbReference type="GO" id="GO:0046872">
    <property type="term" value="F:metal ion binding"/>
    <property type="evidence" value="ECO:0007669"/>
    <property type="project" value="UniProtKB-KW"/>
</dbReference>
<feature type="domain" description="Fumarylacetoacetase-like C-terminal" evidence="3">
    <location>
        <begin position="109"/>
        <end position="285"/>
    </location>
</feature>
<dbReference type="PANTHER" id="PTHR42796">
    <property type="entry name" value="FUMARYLACETOACETATE HYDROLASE DOMAIN-CONTAINING PROTEIN 2A-RELATED"/>
    <property type="match status" value="1"/>
</dbReference>
<dbReference type="PANTHER" id="PTHR42796:SF7">
    <property type="entry name" value="2-DEHYDRO-3-DEOXY-D-ARABINONATE DEHYDRATASE"/>
    <property type="match status" value="1"/>
</dbReference>
<gene>
    <name evidence="4" type="ORF">SACC_27700</name>
</gene>
<reference evidence="4 5" key="1">
    <citation type="journal article" date="2022" name="Microbiol. Resour. Announc.">
        <title>Complete Genome Sequence of the Hyperthermophilic and Acidophilic Archaeon Saccharolobus caldissimus Strain HS-3T.</title>
        <authorList>
            <person name="Sakai H.D."/>
            <person name="Kurosawa N."/>
        </authorList>
    </citation>
    <scope>NUCLEOTIDE SEQUENCE [LARGE SCALE GENOMIC DNA]</scope>
    <source>
        <strain evidence="4 5">JCM32116</strain>
    </source>
</reference>
<dbReference type="KEGG" id="scas:SACC_27700"/>
<keyword evidence="5" id="KW-1185">Reference proteome</keyword>
<dbReference type="Gene3D" id="3.90.850.10">
    <property type="entry name" value="Fumarylacetoacetase-like, C-terminal domain"/>
    <property type="match status" value="1"/>
</dbReference>
<keyword evidence="4" id="KW-0378">Hydrolase</keyword>
<dbReference type="AlphaFoldDB" id="A0AAQ4CVC2"/>
<proteinExistence type="inferred from homology"/>
<evidence type="ECO:0000259" key="3">
    <source>
        <dbReference type="Pfam" id="PF01557"/>
    </source>
</evidence>
<dbReference type="Proteomes" id="UP001319921">
    <property type="component" value="Chromosome"/>
</dbReference>
<evidence type="ECO:0000313" key="5">
    <source>
        <dbReference type="Proteomes" id="UP001319921"/>
    </source>
</evidence>
<evidence type="ECO:0000256" key="1">
    <source>
        <dbReference type="ARBA" id="ARBA00010211"/>
    </source>
</evidence>
<dbReference type="GO" id="GO:0016787">
    <property type="term" value="F:hydrolase activity"/>
    <property type="evidence" value="ECO:0007669"/>
    <property type="project" value="UniProtKB-KW"/>
</dbReference>
<accession>A0AAQ4CVC2</accession>
<dbReference type="EMBL" id="AP025226">
    <property type="protein sequence ID" value="BDB99753.1"/>
    <property type="molecule type" value="Genomic_DNA"/>
</dbReference>
<sequence length="293" mass="33117">MKIFRVLKRGYCISYAILDNNVIRLDEDPIKALIRYSENKEVLGDKVVGLNYEELLTKFQIGDLRITKPLDPPEVWGSGISYEMARERYSEENVAKIMGKTIYERVYDAVRPEIFFKATSNRCVGHGEAIVIRSDSEWTLPEPELAVVLDSSGRILGYTIMDDVSARDIEADNPLYLPQSKIYYGSCAFGPFIVTSDEIGNPYNLDITLRIIREGKVFYEGSVNTSKMRRKIEEQIEYLIRDNPIPDGTILTTGTAIVPGRDKGLKHGDVVEISISKIGTLITPVIKSERKLK</sequence>
<organism evidence="4 5">
    <name type="scientific">Saccharolobus caldissimus</name>
    <dbReference type="NCBI Taxonomy" id="1702097"/>
    <lineage>
        <taxon>Archaea</taxon>
        <taxon>Thermoproteota</taxon>
        <taxon>Thermoprotei</taxon>
        <taxon>Sulfolobales</taxon>
        <taxon>Sulfolobaceae</taxon>
        <taxon>Saccharolobus</taxon>
    </lineage>
</organism>
<evidence type="ECO:0000313" key="4">
    <source>
        <dbReference type="EMBL" id="BDB99753.1"/>
    </source>
</evidence>